<comment type="caution">
    <text evidence="2">The sequence shown here is derived from an EMBL/GenBank/DDBJ whole genome shotgun (WGS) entry which is preliminary data.</text>
</comment>
<sequence length="106" mass="11754">MFDDDGQQEKIETLATPGSERVYKPNTGGSGNNTVKKSAGQNEVPSQQKESTTTTKTEAKKPVTKEPASNPAIDTTNKEEDPDSILSFNFLHYIIQRYKFSDVIDQ</sequence>
<keyword evidence="3" id="KW-1185">Reference proteome</keyword>
<feature type="region of interest" description="Disordered" evidence="1">
    <location>
        <begin position="1"/>
        <end position="84"/>
    </location>
</feature>
<dbReference type="AlphaFoldDB" id="L8JVM0"/>
<protein>
    <submittedName>
        <fullName evidence="2">Uncharacterized protein</fullName>
    </submittedName>
</protein>
<organism evidence="2 3">
    <name type="scientific">Fulvivirga imtechensis AK7</name>
    <dbReference type="NCBI Taxonomy" id="1237149"/>
    <lineage>
        <taxon>Bacteria</taxon>
        <taxon>Pseudomonadati</taxon>
        <taxon>Bacteroidota</taxon>
        <taxon>Cytophagia</taxon>
        <taxon>Cytophagales</taxon>
        <taxon>Fulvivirgaceae</taxon>
        <taxon>Fulvivirga</taxon>
    </lineage>
</organism>
<feature type="compositionally biased region" description="Polar residues" evidence="1">
    <location>
        <begin position="32"/>
        <end position="48"/>
    </location>
</feature>
<gene>
    <name evidence="2" type="ORF">C900_00801</name>
</gene>
<reference evidence="2 3" key="1">
    <citation type="submission" date="2012-12" db="EMBL/GenBank/DDBJ databases">
        <title>Genome assembly of Fulvivirga imtechensis AK7.</title>
        <authorList>
            <person name="Nupur N."/>
            <person name="Khatri I."/>
            <person name="Kumar R."/>
            <person name="Subramanian S."/>
            <person name="Pinnaka A."/>
        </authorList>
    </citation>
    <scope>NUCLEOTIDE SEQUENCE [LARGE SCALE GENOMIC DNA]</scope>
    <source>
        <strain evidence="2 3">AK7</strain>
    </source>
</reference>
<proteinExistence type="predicted"/>
<dbReference type="EMBL" id="AMZN01000014">
    <property type="protein sequence ID" value="ELR72840.1"/>
    <property type="molecule type" value="Genomic_DNA"/>
</dbReference>
<accession>L8JVM0</accession>
<dbReference type="Proteomes" id="UP000011135">
    <property type="component" value="Unassembled WGS sequence"/>
</dbReference>
<evidence type="ECO:0000313" key="3">
    <source>
        <dbReference type="Proteomes" id="UP000011135"/>
    </source>
</evidence>
<name>L8JVM0_9BACT</name>
<evidence type="ECO:0000256" key="1">
    <source>
        <dbReference type="SAM" id="MobiDB-lite"/>
    </source>
</evidence>
<evidence type="ECO:0000313" key="2">
    <source>
        <dbReference type="EMBL" id="ELR72840.1"/>
    </source>
</evidence>
<dbReference type="STRING" id="1237149.C900_00801"/>